<dbReference type="PANTHER" id="PTHR35798:SF1">
    <property type="entry name" value="CELL DIVISION PROTEIN SEPF"/>
    <property type="match status" value="1"/>
</dbReference>
<dbReference type="eggNOG" id="COG1799">
    <property type="taxonomic scope" value="Bacteria"/>
</dbReference>
<reference evidence="7 8" key="1">
    <citation type="journal article" date="2013" name="Genome Announc.">
        <title>High-Quality Draft Genome Sequence of Vagococcus lutrae Strain LBD1, Isolated from the Largemouth Bass Micropterus salmoides.</title>
        <authorList>
            <person name="Lebreton F."/>
            <person name="Valentino M.D."/>
            <person name="Duncan L.B."/>
            <person name="Zeng Q."/>
            <person name="Manson McGuire A."/>
            <person name="Earl A.M."/>
            <person name="Gilmore M.S."/>
        </authorList>
    </citation>
    <scope>NUCLEOTIDE SEQUENCE [LARGE SCALE GENOMIC DNA]</scope>
    <source>
        <strain evidence="7 8">LBD1</strain>
    </source>
</reference>
<sequence length="208" mass="23626">MCKNMDFTAATEKIQRFFGLDGADDEVVVNDTQNTYQAPEEPKASAPRQPLRSQMSEPVKKQEAYTNTPPIENRRQSSHEARPQMQNERVQPKQDNVLRMKQSAQSSAGPKVKDDSQVKKVLILEPRTYTEAKTIAKAIFRSEVVIINFRVMEEAQARRIVDFLTGVVYALDGDIQRLGDELFICTPPNMEIDSDVAKSLLKTQFTEF</sequence>
<dbReference type="PATRIC" id="fig|1408226.3.peg.681"/>
<proteinExistence type="inferred from homology"/>
<dbReference type="HAMAP" id="MF_01197">
    <property type="entry name" value="SepF"/>
    <property type="match status" value="1"/>
</dbReference>
<protein>
    <recommendedName>
        <fullName evidence="5">Cell division protein SepF</fullName>
    </recommendedName>
</protein>
<organism evidence="7 8">
    <name type="scientific">Vagococcus lutrae LBD1</name>
    <dbReference type="NCBI Taxonomy" id="1408226"/>
    <lineage>
        <taxon>Bacteria</taxon>
        <taxon>Bacillati</taxon>
        <taxon>Bacillota</taxon>
        <taxon>Bacilli</taxon>
        <taxon>Lactobacillales</taxon>
        <taxon>Enterococcaceae</taxon>
        <taxon>Vagococcus</taxon>
    </lineage>
</organism>
<dbReference type="AlphaFoldDB" id="V6Q5W3"/>
<feature type="compositionally biased region" description="Basic and acidic residues" evidence="6">
    <location>
        <begin position="72"/>
        <end position="82"/>
    </location>
</feature>
<keyword evidence="8" id="KW-1185">Reference proteome</keyword>
<dbReference type="InterPro" id="IPR023052">
    <property type="entry name" value="Cell_div_SepF"/>
</dbReference>
<keyword evidence="2 5" id="KW-0717">Septation</keyword>
<name>V6Q5W3_9ENTE</name>
<keyword evidence="5" id="KW-0963">Cytoplasm</keyword>
<gene>
    <name evidence="5" type="primary">sepF</name>
    <name evidence="7" type="ORF">T233_00708</name>
</gene>
<keyword evidence="3 5" id="KW-0131">Cell cycle</keyword>
<comment type="subunit">
    <text evidence="5">Homodimer. Interacts with FtsZ.</text>
</comment>
<dbReference type="GO" id="GO:0000917">
    <property type="term" value="P:division septum assembly"/>
    <property type="evidence" value="ECO:0007669"/>
    <property type="project" value="UniProtKB-KW"/>
</dbReference>
<evidence type="ECO:0000256" key="4">
    <source>
        <dbReference type="ARBA" id="ARBA00044936"/>
    </source>
</evidence>
<dbReference type="STRING" id="1408226.T233_00708"/>
<comment type="similarity">
    <text evidence="5">Belongs to the SepF family.</text>
</comment>
<dbReference type="InterPro" id="IPR007561">
    <property type="entry name" value="Cell_div_SepF/SepF-rel"/>
</dbReference>
<comment type="subcellular location">
    <subcellularLocation>
        <location evidence="5">Cytoplasm</location>
    </subcellularLocation>
    <text evidence="5">Localizes to the division site, in a FtsZ-dependent manner.</text>
</comment>
<evidence type="ECO:0000256" key="1">
    <source>
        <dbReference type="ARBA" id="ARBA00022618"/>
    </source>
</evidence>
<dbReference type="GO" id="GO:0043093">
    <property type="term" value="P:FtsZ-dependent cytokinesis"/>
    <property type="evidence" value="ECO:0007669"/>
    <property type="project" value="UniProtKB-UniRule"/>
</dbReference>
<comment type="function">
    <text evidence="4 5">Cell division protein that is part of the divisome complex and is recruited early to the Z-ring. Probably stimulates Z-ring formation, perhaps through the cross-linking of FtsZ protofilaments. Its function overlaps with FtsA.</text>
</comment>
<dbReference type="Proteomes" id="UP000018126">
    <property type="component" value="Unassembled WGS sequence"/>
</dbReference>
<dbReference type="InterPro" id="IPR038594">
    <property type="entry name" value="SepF-like_sf"/>
</dbReference>
<evidence type="ECO:0000313" key="8">
    <source>
        <dbReference type="Proteomes" id="UP000018126"/>
    </source>
</evidence>
<evidence type="ECO:0000256" key="3">
    <source>
        <dbReference type="ARBA" id="ARBA00023306"/>
    </source>
</evidence>
<dbReference type="EMBL" id="AYSH01000010">
    <property type="protein sequence ID" value="EST90142.1"/>
    <property type="molecule type" value="Genomic_DNA"/>
</dbReference>
<dbReference type="Gene3D" id="3.30.110.150">
    <property type="entry name" value="SepF-like protein"/>
    <property type="match status" value="1"/>
</dbReference>
<evidence type="ECO:0000256" key="2">
    <source>
        <dbReference type="ARBA" id="ARBA00023210"/>
    </source>
</evidence>
<evidence type="ECO:0000256" key="5">
    <source>
        <dbReference type="HAMAP-Rule" id="MF_01197"/>
    </source>
</evidence>
<feature type="region of interest" description="Disordered" evidence="6">
    <location>
        <begin position="34"/>
        <end position="115"/>
    </location>
</feature>
<evidence type="ECO:0000313" key="7">
    <source>
        <dbReference type="EMBL" id="EST90142.1"/>
    </source>
</evidence>
<dbReference type="Pfam" id="PF04472">
    <property type="entry name" value="SepF"/>
    <property type="match status" value="1"/>
</dbReference>
<evidence type="ECO:0000256" key="6">
    <source>
        <dbReference type="SAM" id="MobiDB-lite"/>
    </source>
</evidence>
<dbReference type="PANTHER" id="PTHR35798">
    <property type="entry name" value="CELL DIVISION PROTEIN SEPF"/>
    <property type="match status" value="1"/>
</dbReference>
<dbReference type="GO" id="GO:0005737">
    <property type="term" value="C:cytoplasm"/>
    <property type="evidence" value="ECO:0007669"/>
    <property type="project" value="UniProtKB-SubCell"/>
</dbReference>
<comment type="caution">
    <text evidence="7">The sequence shown here is derived from an EMBL/GenBank/DDBJ whole genome shotgun (WGS) entry which is preliminary data.</text>
</comment>
<keyword evidence="1 5" id="KW-0132">Cell division</keyword>
<accession>V6Q5W3</accession>